<protein>
    <submittedName>
        <fullName evidence="2">Uncharacterized protein</fullName>
    </submittedName>
</protein>
<evidence type="ECO:0000313" key="3">
    <source>
        <dbReference type="Proteomes" id="UP000326729"/>
    </source>
</evidence>
<accession>A0A5E6Y5B3</accession>
<dbReference type="EMBL" id="CABVGY010000093">
    <property type="protein sequence ID" value="VVN48064.1"/>
    <property type="molecule type" value="Genomic_DNA"/>
</dbReference>
<name>A0A5E6Y5B3_PSEFL</name>
<dbReference type="Proteomes" id="UP000326729">
    <property type="component" value="Unassembled WGS sequence"/>
</dbReference>
<dbReference type="AlphaFoldDB" id="A0A5E6Y5B3"/>
<proteinExistence type="predicted"/>
<reference evidence="2 3" key="1">
    <citation type="submission" date="2019-09" db="EMBL/GenBank/DDBJ databases">
        <authorList>
            <person name="Chandra G."/>
            <person name="Truman W A."/>
        </authorList>
    </citation>
    <scope>NUCLEOTIDE SEQUENCE [LARGE SCALE GENOMIC DNA]</scope>
    <source>
        <strain evidence="2">PS659</strain>
    </source>
</reference>
<evidence type="ECO:0000313" key="2">
    <source>
        <dbReference type="EMBL" id="VVN48064.1"/>
    </source>
</evidence>
<evidence type="ECO:0000256" key="1">
    <source>
        <dbReference type="SAM" id="MobiDB-lite"/>
    </source>
</evidence>
<sequence length="232" mass="24973">MRHQLTQFVVAEKGWRAAPEVQLLDFLRGVEVTGDQLDFLFQTLQIRLRPPAILGDDLVAGAVVANVRAERHVHVQRQRTLGLAAVAQGMKQVEGADLAVELHGSRIRGVAGPRQVITADQIGVPTNGVEHHAGIPPDWLAVSATLCEGGVGHLDLHQGQNLCCLRGPPSRAGSLPQLECVPLWERACSRRGHRRSSAPSTNADAAPARSRCRTASPATRQPSVRCVCATVR</sequence>
<feature type="region of interest" description="Disordered" evidence="1">
    <location>
        <begin position="191"/>
        <end position="216"/>
    </location>
</feature>
<gene>
    <name evidence="2" type="ORF">PS659_06046</name>
</gene>
<organism evidence="2 3">
    <name type="scientific">Pseudomonas fluorescens</name>
    <dbReference type="NCBI Taxonomy" id="294"/>
    <lineage>
        <taxon>Bacteria</taxon>
        <taxon>Pseudomonadati</taxon>
        <taxon>Pseudomonadota</taxon>
        <taxon>Gammaproteobacteria</taxon>
        <taxon>Pseudomonadales</taxon>
        <taxon>Pseudomonadaceae</taxon>
        <taxon>Pseudomonas</taxon>
    </lineage>
</organism>